<dbReference type="InterPro" id="IPR043452">
    <property type="entry name" value="BZIP46-like"/>
</dbReference>
<dbReference type="GeneID" id="104224948"/>
<evidence type="ECO:0000256" key="2">
    <source>
        <dbReference type="ARBA" id="ARBA00023125"/>
    </source>
</evidence>
<dbReference type="SUPFAM" id="SSF57959">
    <property type="entry name" value="Leucine zipper domain"/>
    <property type="match status" value="1"/>
</dbReference>
<dbReference type="AlphaFoldDB" id="A0A1U7WL52"/>
<dbReference type="STRING" id="4096.A0A1U7WL52"/>
<dbReference type="GO" id="GO:0003700">
    <property type="term" value="F:DNA-binding transcription factor activity"/>
    <property type="evidence" value="ECO:0007669"/>
    <property type="project" value="InterPro"/>
</dbReference>
<evidence type="ECO:0000259" key="6">
    <source>
        <dbReference type="PROSITE" id="PS50217"/>
    </source>
</evidence>
<dbReference type="Pfam" id="PF00170">
    <property type="entry name" value="bZIP_1"/>
    <property type="match status" value="1"/>
</dbReference>
<keyword evidence="7" id="KW-1185">Reference proteome</keyword>
<dbReference type="PANTHER" id="PTHR22952:SF446">
    <property type="entry name" value="ABSCISIC ACID-INSENSITIVE 5-LIKE PROTEIN 5-RELATED"/>
    <property type="match status" value="1"/>
</dbReference>
<proteinExistence type="predicted"/>
<evidence type="ECO:0000256" key="5">
    <source>
        <dbReference type="SAM" id="MobiDB-lite"/>
    </source>
</evidence>
<feature type="region of interest" description="Disordered" evidence="5">
    <location>
        <begin position="139"/>
        <end position="187"/>
    </location>
</feature>
<dbReference type="GO" id="GO:0003677">
    <property type="term" value="F:DNA binding"/>
    <property type="evidence" value="ECO:0007669"/>
    <property type="project" value="UniProtKB-KW"/>
</dbReference>
<sequence>MEVSENNSVDYCKINLEAEPSKYHSISSSSRQNTSAFSLTLDEFQSKKRRNYGSMNLDDLLNNFWDNEGNQVTPNSNQDIPTKEGQHSRYDFLSHSKCAENGKGDADSSSTHHQIFEQVNGGFINGHQNSDQITTTNKENIENSNSASDVSEPINNSRRRSSSVSLEATVMEKRQRRMIKNRESAARSRARKQAYTAELEIELNRLREENEKLKLLVAQVATRRKDEEEKMKQPTKAQWIANKLRRLRRMSSVSW</sequence>
<dbReference type="InterPro" id="IPR046347">
    <property type="entry name" value="bZIP_sf"/>
</dbReference>
<keyword evidence="4" id="KW-0175">Coiled coil</keyword>
<keyword evidence="2" id="KW-0238">DNA-binding</keyword>
<comment type="subcellular location">
    <subcellularLocation>
        <location evidence="1">Nucleus</location>
    </subcellularLocation>
</comment>
<reference evidence="7" key="1">
    <citation type="journal article" date="2013" name="Genome Biol.">
        <title>Reference genomes and transcriptomes of Nicotiana sylvestris and Nicotiana tomentosiformis.</title>
        <authorList>
            <person name="Sierro N."/>
            <person name="Battey J.N."/>
            <person name="Ouadi S."/>
            <person name="Bovet L."/>
            <person name="Goepfert S."/>
            <person name="Bakaher N."/>
            <person name="Peitsch M.C."/>
            <person name="Ivanov N.V."/>
        </authorList>
    </citation>
    <scope>NUCLEOTIDE SEQUENCE [LARGE SCALE GENOMIC DNA]</scope>
</reference>
<name>A0A1U7WL52_NICSY</name>
<dbReference type="InterPro" id="IPR004827">
    <property type="entry name" value="bZIP"/>
</dbReference>
<dbReference type="FunFam" id="1.20.5.170:FF:000036">
    <property type="entry name" value="ABSCISIC ACID-INSENSITIVE 5-like protein 2"/>
    <property type="match status" value="1"/>
</dbReference>
<dbReference type="CDD" id="cd14707">
    <property type="entry name" value="bZIP_plant_BZIP46"/>
    <property type="match status" value="1"/>
</dbReference>
<organism evidence="7 8">
    <name type="scientific">Nicotiana sylvestris</name>
    <name type="common">Wood tobacco</name>
    <name type="synonym">South American tobacco</name>
    <dbReference type="NCBI Taxonomy" id="4096"/>
    <lineage>
        <taxon>Eukaryota</taxon>
        <taxon>Viridiplantae</taxon>
        <taxon>Streptophyta</taxon>
        <taxon>Embryophyta</taxon>
        <taxon>Tracheophyta</taxon>
        <taxon>Spermatophyta</taxon>
        <taxon>Magnoliopsida</taxon>
        <taxon>eudicotyledons</taxon>
        <taxon>Gunneridae</taxon>
        <taxon>Pentapetalae</taxon>
        <taxon>asterids</taxon>
        <taxon>lamiids</taxon>
        <taxon>Solanales</taxon>
        <taxon>Solanaceae</taxon>
        <taxon>Nicotianoideae</taxon>
        <taxon>Nicotianeae</taxon>
        <taxon>Nicotiana</taxon>
    </lineage>
</organism>
<evidence type="ECO:0000313" key="8">
    <source>
        <dbReference type="RefSeq" id="XP_009774980.1"/>
    </source>
</evidence>
<dbReference type="Proteomes" id="UP000189701">
    <property type="component" value="Unplaced"/>
</dbReference>
<dbReference type="PANTHER" id="PTHR22952">
    <property type="entry name" value="CAMP-RESPONSE ELEMENT BINDING PROTEIN-RELATED"/>
    <property type="match status" value="1"/>
</dbReference>
<dbReference type="PROSITE" id="PS50217">
    <property type="entry name" value="BZIP"/>
    <property type="match status" value="1"/>
</dbReference>
<dbReference type="PROSITE" id="PS00036">
    <property type="entry name" value="BZIP_BASIC"/>
    <property type="match status" value="1"/>
</dbReference>
<accession>A0A1U7WL52</accession>
<dbReference type="OrthoDB" id="1280712at2759"/>
<dbReference type="GO" id="GO:0005634">
    <property type="term" value="C:nucleus"/>
    <property type="evidence" value="ECO:0007669"/>
    <property type="project" value="UniProtKB-SubCell"/>
</dbReference>
<dbReference type="Gene3D" id="1.20.5.170">
    <property type="match status" value="1"/>
</dbReference>
<evidence type="ECO:0000313" key="7">
    <source>
        <dbReference type="Proteomes" id="UP000189701"/>
    </source>
</evidence>
<protein>
    <submittedName>
        <fullName evidence="8">ABSCISIC ACID-INSENSITIVE 5-like protein 5</fullName>
    </submittedName>
</protein>
<gene>
    <name evidence="8" type="primary">LOC104224948</name>
</gene>
<dbReference type="KEGG" id="nsy:104224948"/>
<evidence type="ECO:0000256" key="4">
    <source>
        <dbReference type="SAM" id="Coils"/>
    </source>
</evidence>
<keyword evidence="3" id="KW-0539">Nucleus</keyword>
<dbReference type="SMART" id="SM00338">
    <property type="entry name" value="BRLZ"/>
    <property type="match status" value="1"/>
</dbReference>
<dbReference type="RefSeq" id="XP_009774980.1">
    <property type="nucleotide sequence ID" value="XM_009776678.1"/>
</dbReference>
<feature type="domain" description="BZIP" evidence="6">
    <location>
        <begin position="171"/>
        <end position="220"/>
    </location>
</feature>
<feature type="coiled-coil region" evidence="4">
    <location>
        <begin position="189"/>
        <end position="230"/>
    </location>
</feature>
<evidence type="ECO:0000256" key="3">
    <source>
        <dbReference type="ARBA" id="ARBA00023242"/>
    </source>
</evidence>
<feature type="compositionally biased region" description="Polar residues" evidence="5">
    <location>
        <begin position="139"/>
        <end position="156"/>
    </location>
</feature>
<dbReference type="GO" id="GO:0045893">
    <property type="term" value="P:positive regulation of DNA-templated transcription"/>
    <property type="evidence" value="ECO:0007669"/>
    <property type="project" value="InterPro"/>
</dbReference>
<evidence type="ECO:0000256" key="1">
    <source>
        <dbReference type="ARBA" id="ARBA00004123"/>
    </source>
</evidence>
<reference evidence="8" key="2">
    <citation type="submission" date="2025-08" db="UniProtKB">
        <authorList>
            <consortium name="RefSeq"/>
        </authorList>
    </citation>
    <scope>IDENTIFICATION</scope>
    <source>
        <tissue evidence="8">Leaf</tissue>
    </source>
</reference>